<gene>
    <name evidence="8" type="ORF">HJG54_18800</name>
</gene>
<dbReference type="InterPro" id="IPR046357">
    <property type="entry name" value="PPIase_dom_sf"/>
</dbReference>
<dbReference type="PANTHER" id="PTHR47245:SF1">
    <property type="entry name" value="FOLDASE PROTEIN PRSA"/>
    <property type="match status" value="1"/>
</dbReference>
<evidence type="ECO:0000256" key="3">
    <source>
        <dbReference type="ARBA" id="ARBA00022729"/>
    </source>
</evidence>
<evidence type="ECO:0000256" key="5">
    <source>
        <dbReference type="ARBA" id="ARBA00023235"/>
    </source>
</evidence>
<evidence type="ECO:0000256" key="6">
    <source>
        <dbReference type="PROSITE-ProRule" id="PRU00278"/>
    </source>
</evidence>
<dbReference type="Gene3D" id="3.10.50.40">
    <property type="match status" value="1"/>
</dbReference>
<dbReference type="EC" id="5.2.1.8" evidence="2"/>
<evidence type="ECO:0000259" key="7">
    <source>
        <dbReference type="PROSITE" id="PS50198"/>
    </source>
</evidence>
<reference evidence="8" key="1">
    <citation type="submission" date="2020-05" db="EMBL/GenBank/DDBJ databases">
        <authorList>
            <person name="Zhu T."/>
            <person name="Keshari N."/>
            <person name="Lu X."/>
        </authorList>
    </citation>
    <scope>NUCLEOTIDE SEQUENCE</scope>
    <source>
        <strain evidence="8">NK1-12</strain>
    </source>
</reference>
<dbReference type="InterPro" id="IPR000297">
    <property type="entry name" value="PPIase_PpiC"/>
</dbReference>
<dbReference type="EMBL" id="CP053586">
    <property type="protein sequence ID" value="WNZ24693.1"/>
    <property type="molecule type" value="Genomic_DNA"/>
</dbReference>
<dbReference type="PROSITE" id="PS50198">
    <property type="entry name" value="PPIC_PPIASE_2"/>
    <property type="match status" value="1"/>
</dbReference>
<name>A0AA97AR31_9CYAN</name>
<organism evidence="8">
    <name type="scientific">Leptolyngbya sp. NK1-12</name>
    <dbReference type="NCBI Taxonomy" id="2547451"/>
    <lineage>
        <taxon>Bacteria</taxon>
        <taxon>Bacillati</taxon>
        <taxon>Cyanobacteriota</taxon>
        <taxon>Cyanophyceae</taxon>
        <taxon>Leptolyngbyales</taxon>
        <taxon>Leptolyngbyaceae</taxon>
        <taxon>Leptolyngbya group</taxon>
        <taxon>Leptolyngbya</taxon>
    </lineage>
</organism>
<evidence type="ECO:0000256" key="2">
    <source>
        <dbReference type="ARBA" id="ARBA00013194"/>
    </source>
</evidence>
<keyword evidence="5 6" id="KW-0413">Isomerase</keyword>
<dbReference type="SUPFAM" id="SSF109998">
    <property type="entry name" value="Triger factor/SurA peptide-binding domain-like"/>
    <property type="match status" value="1"/>
</dbReference>
<evidence type="ECO:0000256" key="1">
    <source>
        <dbReference type="ARBA" id="ARBA00000971"/>
    </source>
</evidence>
<dbReference type="PANTHER" id="PTHR47245">
    <property type="entry name" value="PEPTIDYLPROLYL ISOMERASE"/>
    <property type="match status" value="1"/>
</dbReference>
<evidence type="ECO:0000313" key="8">
    <source>
        <dbReference type="EMBL" id="WNZ24693.1"/>
    </source>
</evidence>
<dbReference type="GO" id="GO:0003755">
    <property type="term" value="F:peptidyl-prolyl cis-trans isomerase activity"/>
    <property type="evidence" value="ECO:0007669"/>
    <property type="project" value="UniProtKB-KW"/>
</dbReference>
<accession>A0AA97AR31</accession>
<keyword evidence="4 6" id="KW-0697">Rotamase</keyword>
<dbReference type="InterPro" id="IPR050245">
    <property type="entry name" value="PrsA_foldase"/>
</dbReference>
<feature type="domain" description="PpiC" evidence="7">
    <location>
        <begin position="125"/>
        <end position="214"/>
    </location>
</feature>
<dbReference type="Pfam" id="PF00639">
    <property type="entry name" value="Rotamase"/>
    <property type="match status" value="1"/>
</dbReference>
<protein>
    <recommendedName>
        <fullName evidence="2">peptidylprolyl isomerase</fullName>
        <ecNumber evidence="2">5.2.1.8</ecNumber>
    </recommendedName>
</protein>
<dbReference type="RefSeq" id="WP_035997465.1">
    <property type="nucleotide sequence ID" value="NZ_CP053586.1"/>
</dbReference>
<dbReference type="InterPro" id="IPR027304">
    <property type="entry name" value="Trigger_fact/SurA_dom_sf"/>
</dbReference>
<keyword evidence="3" id="KW-0732">Signal</keyword>
<comment type="catalytic activity">
    <reaction evidence="1">
        <text>[protein]-peptidylproline (omega=180) = [protein]-peptidylproline (omega=0)</text>
        <dbReference type="Rhea" id="RHEA:16237"/>
        <dbReference type="Rhea" id="RHEA-COMP:10747"/>
        <dbReference type="Rhea" id="RHEA-COMP:10748"/>
        <dbReference type="ChEBI" id="CHEBI:83833"/>
        <dbReference type="ChEBI" id="CHEBI:83834"/>
        <dbReference type="EC" id="5.2.1.8"/>
    </reaction>
</comment>
<dbReference type="AlphaFoldDB" id="A0AA97AR31"/>
<dbReference type="Gene3D" id="1.10.4030.10">
    <property type="entry name" value="Porin chaperone SurA, peptide-binding domain"/>
    <property type="match status" value="1"/>
</dbReference>
<sequence length="253" mass="28768">MTSEPFLFIDDQPISTGQILNYLQATRKLDAFIGDIVRQFVIERELQAQENAGVNPAVVEQAVVDFRLNNQLTDPNQFQQWLAENGLTYEAFHNQIAGSFRLKKLKEDVTAAKLPEYFIERKVFLDRVVLSRIIVDDKELAEELKTQLQEGAAFEQLAREYSLTDDRIMNGMVGPVSRGTMPDLLRAEMDLAKPGDVVGPIGMEGRWGLFRVEAILSASLDDPQIKQSLEDEIFEQWLADRMQTIPIRLQVPD</sequence>
<dbReference type="SUPFAM" id="SSF54534">
    <property type="entry name" value="FKBP-like"/>
    <property type="match status" value="1"/>
</dbReference>
<proteinExistence type="predicted"/>
<evidence type="ECO:0000256" key="4">
    <source>
        <dbReference type="ARBA" id="ARBA00023110"/>
    </source>
</evidence>